<dbReference type="InterPro" id="IPR006976">
    <property type="entry name" value="VanZ-like"/>
</dbReference>
<feature type="transmembrane region" description="Helical" evidence="1">
    <location>
        <begin position="167"/>
        <end position="193"/>
    </location>
</feature>
<feature type="domain" description="VanZ-like" evidence="2">
    <location>
        <begin position="51"/>
        <end position="141"/>
    </location>
</feature>
<keyword evidence="1" id="KW-0472">Membrane</keyword>
<proteinExistence type="predicted"/>
<dbReference type="HOGENOM" id="CLU_353704_0_0_4"/>
<dbReference type="KEGG" id="tbd:Tbd_0208"/>
<dbReference type="PANTHER" id="PTHR36834">
    <property type="entry name" value="MEMBRANE PROTEIN-RELATED"/>
    <property type="match status" value="1"/>
</dbReference>
<evidence type="ECO:0000313" key="4">
    <source>
        <dbReference type="Proteomes" id="UP000008291"/>
    </source>
</evidence>
<dbReference type="AlphaFoldDB" id="Q3SM88"/>
<keyword evidence="4" id="KW-1185">Reference proteome</keyword>
<feature type="transmembrane region" description="Helical" evidence="1">
    <location>
        <begin position="617"/>
        <end position="635"/>
    </location>
</feature>
<protein>
    <recommendedName>
        <fullName evidence="2">VanZ-like domain-containing protein</fullName>
    </recommendedName>
</protein>
<feature type="domain" description="VanZ-like" evidence="2">
    <location>
        <begin position="169"/>
        <end position="285"/>
    </location>
</feature>
<dbReference type="RefSeq" id="WP_011310721.1">
    <property type="nucleotide sequence ID" value="NC_007404.1"/>
</dbReference>
<dbReference type="EMBL" id="CP000116">
    <property type="protein sequence ID" value="AAZ96161.1"/>
    <property type="molecule type" value="Genomic_DNA"/>
</dbReference>
<feature type="transmembrane region" description="Helical" evidence="1">
    <location>
        <begin position="12"/>
        <end position="30"/>
    </location>
</feature>
<dbReference type="eggNOG" id="COG4767">
    <property type="taxonomic scope" value="Bacteria"/>
</dbReference>
<feature type="transmembrane region" description="Helical" evidence="1">
    <location>
        <begin position="396"/>
        <end position="418"/>
    </location>
</feature>
<feature type="transmembrane region" description="Helical" evidence="1">
    <location>
        <begin position="733"/>
        <end position="753"/>
    </location>
</feature>
<accession>Q3SM88</accession>
<feature type="transmembrane region" description="Helical" evidence="1">
    <location>
        <begin position="213"/>
        <end position="233"/>
    </location>
</feature>
<feature type="transmembrane region" description="Helical" evidence="1">
    <location>
        <begin position="543"/>
        <end position="565"/>
    </location>
</feature>
<feature type="transmembrane region" description="Helical" evidence="1">
    <location>
        <begin position="312"/>
        <end position="333"/>
    </location>
</feature>
<evidence type="ECO:0000313" key="3">
    <source>
        <dbReference type="EMBL" id="AAZ96161.1"/>
    </source>
</evidence>
<feature type="transmembrane region" description="Helical" evidence="1">
    <location>
        <begin position="655"/>
        <end position="675"/>
    </location>
</feature>
<feature type="transmembrane region" description="Helical" evidence="1">
    <location>
        <begin position="93"/>
        <end position="115"/>
    </location>
</feature>
<gene>
    <name evidence="3" type="ordered locus">Tbd_0208</name>
</gene>
<feature type="transmembrane region" description="Helical" evidence="1">
    <location>
        <begin position="512"/>
        <end position="531"/>
    </location>
</feature>
<organism evidence="3 4">
    <name type="scientific">Thiobacillus denitrificans (strain ATCC 25259 / T1)</name>
    <dbReference type="NCBI Taxonomy" id="292415"/>
    <lineage>
        <taxon>Bacteria</taxon>
        <taxon>Pseudomonadati</taxon>
        <taxon>Pseudomonadota</taxon>
        <taxon>Betaproteobacteria</taxon>
        <taxon>Nitrosomonadales</taxon>
        <taxon>Thiobacillaceae</taxon>
        <taxon>Thiobacillus</taxon>
    </lineage>
</organism>
<feature type="transmembrane region" description="Helical" evidence="1">
    <location>
        <begin position="245"/>
        <end position="266"/>
    </location>
</feature>
<sequence>MTGVAEGTRVRLPLLLLALAYTLFVVYGSLVPLEFRPLSWDTAVARFGAMPFLKLGIGSRADWMANLLLFIPLTFVWMGVLSPSGTLLGRLAATLVLIPLATALSLGIEFVQLFFPQRTVSQNDVFAETLGGVLGVALWWVAGARFSAWLQGWRAQHSRAALAERIAWTYFAGVLVYNVLPLDLTISAVEIFHKWQDGRVNLIPFARLPADPFYAVYEIATDALLWVPLALLWRLDGKRGPWRAWGMTLVTAATLEVLQLFVFSRVSDITDLFTAAAGAALGTGIGSRVRGRGAHAEGLTRDRGTSWAMRRWAPFVLTALWMAALALVFWFPFDFRTDGAFVRTRLDFVLRVPFEVYYFGTEYRAITEVLRKTLFFAPLGALLAWGVAVQPWRLRAPLFVLALLLLAAVPAVIEFGQVMLPHKIADTTDWFLAWAGGLAGYALARRFARAPRVVAAPHVSRGEEAHTNPASQPVGWHFVFSTAGLALLLWLLGQAAFVPYNVRELLQHDSPVLSALLLAVACYWLAVWPLWLARRRVSALARLLQLPFGLFVYGLVAFLLLRFAVPEESLHDLVGSPILGWGQWETGVRWIALASVPGAMLYLAAQSIRRWRGRTLGAIHFCAVLPVLAIAYWAVVHRAATDNLVELIATPRPLAFAALCGALWLLFFAAASVASPQSASMRFGRPIVVALSLPLAALLVHFGLADEIDKYGQRFSALQFLLSADRQNYAAPAYIWLRYAGVHVLVIAGLAFIQWPHFRTARRTHAQGSDVPY</sequence>
<feature type="transmembrane region" description="Helical" evidence="1">
    <location>
        <begin position="687"/>
        <end position="705"/>
    </location>
</feature>
<dbReference type="Pfam" id="PF04892">
    <property type="entry name" value="VanZ"/>
    <property type="match status" value="3"/>
</dbReference>
<feature type="transmembrane region" description="Helical" evidence="1">
    <location>
        <begin position="474"/>
        <end position="492"/>
    </location>
</feature>
<feature type="transmembrane region" description="Helical" evidence="1">
    <location>
        <begin position="369"/>
        <end position="389"/>
    </location>
</feature>
<feature type="transmembrane region" description="Helical" evidence="1">
    <location>
        <begin position="587"/>
        <end position="605"/>
    </location>
</feature>
<keyword evidence="1" id="KW-0812">Transmembrane</keyword>
<dbReference type="OrthoDB" id="283584at2"/>
<reference evidence="3 4" key="1">
    <citation type="journal article" date="2006" name="J. Bacteriol.">
        <title>The genome sequence of the obligately chemolithoautotrophic, facultatively anaerobic bacterium Thiobacillus denitrificans.</title>
        <authorList>
            <person name="Beller H.R."/>
            <person name="Chain P.S."/>
            <person name="Letain T.E."/>
            <person name="Chakicherla A."/>
            <person name="Larimer F.W."/>
            <person name="Richardson P.M."/>
            <person name="Coleman M.A."/>
            <person name="Wood A.P."/>
            <person name="Kelly D.P."/>
        </authorList>
    </citation>
    <scope>NUCLEOTIDE SEQUENCE [LARGE SCALE GENOMIC DNA]</scope>
    <source>
        <strain evidence="3 4">ATCC 25259</strain>
    </source>
</reference>
<evidence type="ECO:0000256" key="1">
    <source>
        <dbReference type="SAM" id="Phobius"/>
    </source>
</evidence>
<dbReference type="PANTHER" id="PTHR36834:SF1">
    <property type="entry name" value="INTEGRAL MEMBRANE PROTEIN"/>
    <property type="match status" value="1"/>
</dbReference>
<dbReference type="Proteomes" id="UP000008291">
    <property type="component" value="Chromosome"/>
</dbReference>
<feature type="transmembrane region" description="Helical" evidence="1">
    <location>
        <begin position="430"/>
        <end position="448"/>
    </location>
</feature>
<dbReference type="InterPro" id="IPR053150">
    <property type="entry name" value="Teicoplanin_resist-assoc"/>
</dbReference>
<feature type="transmembrane region" description="Helical" evidence="1">
    <location>
        <begin position="272"/>
        <end position="291"/>
    </location>
</feature>
<feature type="domain" description="VanZ-like" evidence="2">
    <location>
        <begin position="321"/>
        <end position="445"/>
    </location>
</feature>
<feature type="transmembrane region" description="Helical" evidence="1">
    <location>
        <begin position="63"/>
        <end position="81"/>
    </location>
</feature>
<evidence type="ECO:0000259" key="2">
    <source>
        <dbReference type="Pfam" id="PF04892"/>
    </source>
</evidence>
<name>Q3SM88_THIDA</name>
<feature type="transmembrane region" description="Helical" evidence="1">
    <location>
        <begin position="127"/>
        <end position="146"/>
    </location>
</feature>
<dbReference type="STRING" id="292415.Tbd_0208"/>
<keyword evidence="1" id="KW-1133">Transmembrane helix</keyword>